<evidence type="ECO:0000256" key="1">
    <source>
        <dbReference type="SAM" id="SignalP"/>
    </source>
</evidence>
<gene>
    <name evidence="4" type="primary">Cd83</name>
</gene>
<feature type="domain" description="Ig-like" evidence="2">
    <location>
        <begin position="18"/>
        <end position="110"/>
    </location>
</feature>
<accession>A0ABM1AMC6</accession>
<dbReference type="RefSeq" id="XP_013204589.1">
    <property type="nucleotide sequence ID" value="XM_013349135.2"/>
</dbReference>
<dbReference type="Gene3D" id="2.60.40.10">
    <property type="entry name" value="Immunoglobulins"/>
    <property type="match status" value="1"/>
</dbReference>
<dbReference type="InterPro" id="IPR013106">
    <property type="entry name" value="Ig_V-set"/>
</dbReference>
<dbReference type="PANTHER" id="PTHR15193">
    <property type="entry name" value="CD83 ANTIGEN"/>
    <property type="match status" value="1"/>
</dbReference>
<evidence type="ECO:0000259" key="2">
    <source>
        <dbReference type="PROSITE" id="PS50835"/>
    </source>
</evidence>
<protein>
    <submittedName>
        <fullName evidence="4">CD83 antigen isoform X2</fullName>
    </submittedName>
</protein>
<proteinExistence type="predicted"/>
<keyword evidence="3" id="KW-1185">Reference proteome</keyword>
<dbReference type="InterPro" id="IPR013783">
    <property type="entry name" value="Ig-like_fold"/>
</dbReference>
<name>A0ABM1AMC6_MICOH</name>
<reference evidence="4" key="1">
    <citation type="submission" date="2025-08" db="UniProtKB">
        <authorList>
            <consortium name="RefSeq"/>
        </authorList>
    </citation>
    <scope>IDENTIFICATION</scope>
</reference>
<dbReference type="InterPro" id="IPR007110">
    <property type="entry name" value="Ig-like_dom"/>
</dbReference>
<dbReference type="InterPro" id="IPR003599">
    <property type="entry name" value="Ig_sub"/>
</dbReference>
<organism evidence="3 4">
    <name type="scientific">Microtus ochrogaster</name>
    <name type="common">Prairie vole</name>
    <dbReference type="NCBI Taxonomy" id="79684"/>
    <lineage>
        <taxon>Eukaryota</taxon>
        <taxon>Metazoa</taxon>
        <taxon>Chordata</taxon>
        <taxon>Craniata</taxon>
        <taxon>Vertebrata</taxon>
        <taxon>Euteleostomi</taxon>
        <taxon>Mammalia</taxon>
        <taxon>Eutheria</taxon>
        <taxon>Euarchontoglires</taxon>
        <taxon>Glires</taxon>
        <taxon>Rodentia</taxon>
        <taxon>Myomorpha</taxon>
        <taxon>Muroidea</taxon>
        <taxon>Cricetidae</taxon>
        <taxon>Arvicolinae</taxon>
        <taxon>Microtus</taxon>
    </lineage>
</organism>
<sequence length="144" mass="15753">MSRGLQFLLLGYACSLAPAMAMREVTVACSETADLPCPAPWDPQLSYEVSWAKLSEGGNERLELPQSRQNDSFEDPRTRSYSLTIQNTTVCSSGIYRCALQELGGQRNFSGTVALKDAPRKLQNLFSGSTGPKLCCSSLWSFST</sequence>
<dbReference type="SUPFAM" id="SSF48726">
    <property type="entry name" value="Immunoglobulin"/>
    <property type="match status" value="1"/>
</dbReference>
<dbReference type="CDD" id="cd00096">
    <property type="entry name" value="Ig"/>
    <property type="match status" value="1"/>
</dbReference>
<dbReference type="PROSITE" id="PS50835">
    <property type="entry name" value="IG_LIKE"/>
    <property type="match status" value="1"/>
</dbReference>
<evidence type="ECO:0000313" key="3">
    <source>
        <dbReference type="Proteomes" id="UP000694915"/>
    </source>
</evidence>
<dbReference type="Pfam" id="PF07686">
    <property type="entry name" value="V-set"/>
    <property type="match status" value="1"/>
</dbReference>
<dbReference type="SMART" id="SM00409">
    <property type="entry name" value="IG"/>
    <property type="match status" value="1"/>
</dbReference>
<dbReference type="GeneID" id="101995262"/>
<keyword evidence="1" id="KW-0732">Signal</keyword>
<feature type="signal peptide" evidence="1">
    <location>
        <begin position="1"/>
        <end position="21"/>
    </location>
</feature>
<dbReference type="InterPro" id="IPR036179">
    <property type="entry name" value="Ig-like_dom_sf"/>
</dbReference>
<evidence type="ECO:0000313" key="4">
    <source>
        <dbReference type="RefSeq" id="XP_013204589.1"/>
    </source>
</evidence>
<dbReference type="PANTHER" id="PTHR15193:SF1">
    <property type="entry name" value="CD83 ANTIGEN"/>
    <property type="match status" value="1"/>
</dbReference>
<dbReference type="Proteomes" id="UP000694915">
    <property type="component" value="Chromosome 16"/>
</dbReference>
<feature type="chain" id="PRO_5045393103" evidence="1">
    <location>
        <begin position="22"/>
        <end position="144"/>
    </location>
</feature>